<evidence type="ECO:0000313" key="2">
    <source>
        <dbReference type="Proteomes" id="UP000326779"/>
    </source>
</evidence>
<dbReference type="AlphaFoldDB" id="A0A5P8M912"/>
<gene>
    <name evidence="1" type="ORF">D1010_17170</name>
</gene>
<dbReference type="Proteomes" id="UP000326779">
    <property type="component" value="Chromosome"/>
</dbReference>
<proteinExistence type="predicted"/>
<organism evidence="1 2">
    <name type="scientific">Schleiferilactobacillus harbinensis</name>
    <dbReference type="NCBI Taxonomy" id="304207"/>
    <lineage>
        <taxon>Bacteria</taxon>
        <taxon>Bacillati</taxon>
        <taxon>Bacillota</taxon>
        <taxon>Bacilli</taxon>
        <taxon>Lactobacillales</taxon>
        <taxon>Lactobacillaceae</taxon>
        <taxon>Schleiferilactobacillus</taxon>
    </lineage>
</organism>
<protein>
    <submittedName>
        <fullName evidence="1">DUF2785 domain-containing protein</fullName>
    </submittedName>
</protein>
<accession>A0A5P8M912</accession>
<sequence length="196" mass="22349">MAAALIAELLLGLDSGTQAIMTAPQRSQFFTWSETYVLKEKNQTALTETSESARTLAWGLLMSAYLHPLYPQDKLNQLSNEVLAFLHNFDTVFMDGETAAIARVFYVLAARKRMSAGDLLSQIKKVTEKLNGERDEQKAPTVFRSDAWYRVLSILAYTLQDADHYRQVRKYINAVLTDYYQKDLAFAFKTDFPVQK</sequence>
<dbReference type="EMBL" id="CP045143">
    <property type="protein sequence ID" value="QFR24973.1"/>
    <property type="molecule type" value="Genomic_DNA"/>
</dbReference>
<name>A0A5P8M912_9LACO</name>
<reference evidence="1 2" key="1">
    <citation type="submission" date="2019-10" db="EMBL/GenBank/DDBJ databases">
        <title>The completed genome of Lactobacillus harbinensis M1.</title>
        <authorList>
            <person name="Zheng Y."/>
        </authorList>
    </citation>
    <scope>NUCLEOTIDE SEQUENCE [LARGE SCALE GENOMIC DNA]</scope>
    <source>
        <strain evidence="1 2">M1</strain>
    </source>
</reference>
<dbReference type="KEGG" id="lhb:D1010_17170"/>
<evidence type="ECO:0000313" key="1">
    <source>
        <dbReference type="EMBL" id="QFR24973.1"/>
    </source>
</evidence>
<dbReference type="RefSeq" id="WP_152261644.1">
    <property type="nucleotide sequence ID" value="NZ_CP045143.1"/>
</dbReference>